<evidence type="ECO:0000313" key="5">
    <source>
        <dbReference type="Proteomes" id="UP000225706"/>
    </source>
</evidence>
<sequence length="544" mass="61785">MASSSLQEPVAETETHLFCVEMMNRLNIQREKEQFCDVILEVGSSDDRACLKAHRIVLCAGSPFFNNALNSEMKEKKEDYLMITSLKDLCAQVILRGMSLSNCIPAYFLSVKYQCEELKKGARVFILENFVTVAKTEDFLSLSKEQFLGWISSDEINVRGEEEVFIILRNWIAANKSQEQNFYELFRHIRFMYLPRDFFLEALVPDPMVKNNLDCSNFALNAMRMMFRGELESFFAQAPRNCLKTHEDAIVACGARRTVCYIPLTKKWYRLANTLTLRNLYGQNVSYCQGKLFFIGGNSGGFPAEFYDPSQNKWCSLKSFKKRIKFCTVSTCRGFLYVIGGVDEDENLLSSVQRYDPDKDLWQEMPSLSFPRSSVCAVSDGSFLYAVGGNTIHGFVAIAERFDPKEKTWARISPTLEKRGGAVGAAVSEKVFVFGGLKWSGVSVSTFAEMYDPVVDKWSSIPSPAFLALRLRWLSAISFKGTIFVSGECADDTQGTILKLHIYDSITKQWVYCCRFPDIVDNFRISCLRIPREILNSCEVASET</sequence>
<dbReference type="Pfam" id="PF00651">
    <property type="entry name" value="BTB"/>
    <property type="match status" value="1"/>
</dbReference>
<dbReference type="OrthoDB" id="6350321at2759"/>
<dbReference type="EMBL" id="LSMT01000012">
    <property type="protein sequence ID" value="PFX33389.1"/>
    <property type="molecule type" value="Genomic_DNA"/>
</dbReference>
<evidence type="ECO:0000259" key="3">
    <source>
        <dbReference type="PROSITE" id="PS50097"/>
    </source>
</evidence>
<keyword evidence="1" id="KW-0880">Kelch repeat</keyword>
<keyword evidence="2" id="KW-0677">Repeat</keyword>
<dbReference type="PIRSF" id="PIRSF037037">
    <property type="entry name" value="Kelch-like_protein_gigaxonin"/>
    <property type="match status" value="1"/>
</dbReference>
<evidence type="ECO:0000256" key="2">
    <source>
        <dbReference type="ARBA" id="ARBA00022737"/>
    </source>
</evidence>
<protein>
    <submittedName>
        <fullName evidence="4">Kelch-like protein 17</fullName>
    </submittedName>
</protein>
<dbReference type="PRINTS" id="PR00501">
    <property type="entry name" value="KELCHREPEAT"/>
</dbReference>
<accession>A0A2B4SW43</accession>
<gene>
    <name evidence="4" type="primary">KLHL17</name>
    <name evidence="4" type="ORF">AWC38_SpisGene1712</name>
</gene>
<feature type="domain" description="BTB" evidence="3">
    <location>
        <begin position="36"/>
        <end position="94"/>
    </location>
</feature>
<dbReference type="InterPro" id="IPR015915">
    <property type="entry name" value="Kelch-typ_b-propeller"/>
</dbReference>
<dbReference type="Pfam" id="PF07707">
    <property type="entry name" value="BACK"/>
    <property type="match status" value="1"/>
</dbReference>
<keyword evidence="5" id="KW-1185">Reference proteome</keyword>
<dbReference type="SMART" id="SM00875">
    <property type="entry name" value="BACK"/>
    <property type="match status" value="1"/>
</dbReference>
<dbReference type="PROSITE" id="PS50097">
    <property type="entry name" value="BTB"/>
    <property type="match status" value="1"/>
</dbReference>
<dbReference type="InterPro" id="IPR000210">
    <property type="entry name" value="BTB/POZ_dom"/>
</dbReference>
<dbReference type="InterPro" id="IPR017096">
    <property type="entry name" value="BTB-kelch_protein"/>
</dbReference>
<dbReference type="PANTHER" id="PTHR45632:SF30">
    <property type="entry name" value="BTB DOMAIN-CONTAINING PROTEIN"/>
    <property type="match status" value="1"/>
</dbReference>
<proteinExistence type="predicted"/>
<name>A0A2B4SW43_STYPI</name>
<dbReference type="Gene3D" id="1.25.40.420">
    <property type="match status" value="1"/>
</dbReference>
<dbReference type="SUPFAM" id="SSF117281">
    <property type="entry name" value="Kelch motif"/>
    <property type="match status" value="1"/>
</dbReference>
<dbReference type="FunFam" id="1.25.40.420:FF:000001">
    <property type="entry name" value="Kelch-like family member 12"/>
    <property type="match status" value="1"/>
</dbReference>
<dbReference type="Gene3D" id="3.30.710.10">
    <property type="entry name" value="Potassium Channel Kv1.1, Chain A"/>
    <property type="match status" value="2"/>
</dbReference>
<evidence type="ECO:0000256" key="1">
    <source>
        <dbReference type="ARBA" id="ARBA00022441"/>
    </source>
</evidence>
<reference evidence="5" key="1">
    <citation type="journal article" date="2017" name="bioRxiv">
        <title>Comparative analysis of the genomes of Stylophora pistillata and Acropora digitifera provides evidence for extensive differences between species of corals.</title>
        <authorList>
            <person name="Voolstra C.R."/>
            <person name="Li Y."/>
            <person name="Liew Y.J."/>
            <person name="Baumgarten S."/>
            <person name="Zoccola D."/>
            <person name="Flot J.-F."/>
            <person name="Tambutte S."/>
            <person name="Allemand D."/>
            <person name="Aranda M."/>
        </authorList>
    </citation>
    <scope>NUCLEOTIDE SEQUENCE [LARGE SCALE GENOMIC DNA]</scope>
</reference>
<dbReference type="Proteomes" id="UP000225706">
    <property type="component" value="Unassembled WGS sequence"/>
</dbReference>
<dbReference type="SMART" id="SM00612">
    <property type="entry name" value="Kelch"/>
    <property type="match status" value="4"/>
</dbReference>
<dbReference type="PANTHER" id="PTHR45632">
    <property type="entry name" value="LD33804P"/>
    <property type="match status" value="1"/>
</dbReference>
<dbReference type="SUPFAM" id="SSF54695">
    <property type="entry name" value="POZ domain"/>
    <property type="match status" value="1"/>
</dbReference>
<organism evidence="4 5">
    <name type="scientific">Stylophora pistillata</name>
    <name type="common">Smooth cauliflower coral</name>
    <dbReference type="NCBI Taxonomy" id="50429"/>
    <lineage>
        <taxon>Eukaryota</taxon>
        <taxon>Metazoa</taxon>
        <taxon>Cnidaria</taxon>
        <taxon>Anthozoa</taxon>
        <taxon>Hexacorallia</taxon>
        <taxon>Scleractinia</taxon>
        <taxon>Astrocoeniina</taxon>
        <taxon>Pocilloporidae</taxon>
        <taxon>Stylophora</taxon>
    </lineage>
</organism>
<dbReference type="AlphaFoldDB" id="A0A2B4SW43"/>
<evidence type="ECO:0000313" key="4">
    <source>
        <dbReference type="EMBL" id="PFX33389.1"/>
    </source>
</evidence>
<dbReference type="InterPro" id="IPR006652">
    <property type="entry name" value="Kelch_1"/>
</dbReference>
<dbReference type="Gene3D" id="2.120.10.80">
    <property type="entry name" value="Kelch-type beta propeller"/>
    <property type="match status" value="1"/>
</dbReference>
<dbReference type="InterPro" id="IPR011705">
    <property type="entry name" value="BACK"/>
</dbReference>
<dbReference type="CDD" id="cd18186">
    <property type="entry name" value="BTB_POZ_ZBTB_KLHL-like"/>
    <property type="match status" value="1"/>
</dbReference>
<dbReference type="InterPro" id="IPR011333">
    <property type="entry name" value="SKP1/BTB/POZ_sf"/>
</dbReference>
<dbReference type="Pfam" id="PF24681">
    <property type="entry name" value="Kelch_KLHDC2_KLHL20_DRC7"/>
    <property type="match status" value="1"/>
</dbReference>
<comment type="caution">
    <text evidence="4">The sequence shown here is derived from an EMBL/GenBank/DDBJ whole genome shotgun (WGS) entry which is preliminary data.</text>
</comment>